<keyword evidence="3" id="KW-1185">Reference proteome</keyword>
<dbReference type="EMBL" id="ADNJ02000009">
    <property type="protein sequence ID" value="KHO10872.1"/>
    <property type="molecule type" value="Genomic_DNA"/>
</dbReference>
<reference evidence="2 3" key="2">
    <citation type="journal article" date="2014" name="Proc. Natl. Acad. Sci. U.S.A.">
        <title>Trajectory and genomic determinants of fungal-pathogen speciation and host adaptation.</title>
        <authorList>
            <person name="Hu X."/>
            <person name="Xiao G."/>
            <person name="Zheng P."/>
            <person name="Shang Y."/>
            <person name="Su Y."/>
            <person name="Zhang X."/>
            <person name="Liu X."/>
            <person name="Zhan S."/>
            <person name="St Leger R.J."/>
            <person name="Wang C."/>
        </authorList>
    </citation>
    <scope>GENOME REANNOTATION</scope>
    <source>
        <strain evidence="3">ARSEF 23 / ATCC MYA-3075</strain>
    </source>
</reference>
<organism evidence="2 3">
    <name type="scientific">Metarhizium robertsii (strain ARSEF 23 / ATCC MYA-3075)</name>
    <name type="common">Metarhizium anisopliae (strain ARSEF 23)</name>
    <dbReference type="NCBI Taxonomy" id="655844"/>
    <lineage>
        <taxon>Eukaryota</taxon>
        <taxon>Fungi</taxon>
        <taxon>Dikarya</taxon>
        <taxon>Ascomycota</taxon>
        <taxon>Pezizomycotina</taxon>
        <taxon>Sordariomycetes</taxon>
        <taxon>Hypocreomycetidae</taxon>
        <taxon>Hypocreales</taxon>
        <taxon>Clavicipitaceae</taxon>
        <taxon>Metarhizium</taxon>
    </lineage>
</organism>
<dbReference type="RefSeq" id="XP_011411850.1">
    <property type="nucleotide sequence ID" value="XM_011413548.1"/>
</dbReference>
<reference evidence="2 3" key="1">
    <citation type="journal article" date="2011" name="PLoS Genet.">
        <title>Genome sequencing and comparative transcriptomics of the model entomopathogenic fungi Metarhizium anisopliae and M. acridum.</title>
        <authorList>
            <person name="Gao Q."/>
            <person name="Jin K."/>
            <person name="Ying S.H."/>
            <person name="Zhang Y."/>
            <person name="Xiao G."/>
            <person name="Shang Y."/>
            <person name="Duan Z."/>
            <person name="Hu X."/>
            <person name="Xie X.Q."/>
            <person name="Zhou G."/>
            <person name="Peng G."/>
            <person name="Luo Z."/>
            <person name="Huang W."/>
            <person name="Wang B."/>
            <person name="Fang W."/>
            <person name="Wang S."/>
            <person name="Zhong Y."/>
            <person name="Ma L.J."/>
            <person name="St Leger R.J."/>
            <person name="Zhao G.P."/>
            <person name="Pei Y."/>
            <person name="Feng M.G."/>
            <person name="Xia Y."/>
            <person name="Wang C."/>
        </authorList>
    </citation>
    <scope>NUCLEOTIDE SEQUENCE [LARGE SCALE GENOMIC DNA]</scope>
    <source>
        <strain evidence="3">ARSEF 23 / ATCC MYA-3075</strain>
    </source>
</reference>
<protein>
    <submittedName>
        <fullName evidence="2">Uncharacterized protein</fullName>
    </submittedName>
</protein>
<gene>
    <name evidence="2" type="ORF">MAA_11553</name>
</gene>
<evidence type="ECO:0000313" key="2">
    <source>
        <dbReference type="EMBL" id="KHO10872.1"/>
    </source>
</evidence>
<proteinExistence type="predicted"/>
<comment type="caution">
    <text evidence="2">The sequence shown here is derived from an EMBL/GenBank/DDBJ whole genome shotgun (WGS) entry which is preliminary data.</text>
</comment>
<name>A0A0B2XH33_METRA</name>
<dbReference type="AlphaFoldDB" id="A0A0B2XH33"/>
<feature type="region of interest" description="Disordered" evidence="1">
    <location>
        <begin position="23"/>
        <end position="50"/>
    </location>
</feature>
<sequence length="50" mass="5369">MATATEAAPLDMEAEDSFALHARNDVPNQEETSAYERPNTFNGQGADAGR</sequence>
<dbReference type="HOGENOM" id="CLU_3125429_0_0_1"/>
<accession>A0A0B2XH33</accession>
<dbReference type="KEGG" id="maj:MAA_11553"/>
<dbReference type="GeneID" id="23633001"/>
<dbReference type="Proteomes" id="UP000002498">
    <property type="component" value="Unassembled WGS sequence"/>
</dbReference>
<evidence type="ECO:0000256" key="1">
    <source>
        <dbReference type="SAM" id="MobiDB-lite"/>
    </source>
</evidence>
<evidence type="ECO:0000313" key="3">
    <source>
        <dbReference type="Proteomes" id="UP000002498"/>
    </source>
</evidence>
<dbReference type="OrthoDB" id="10275658at2759"/>